<comment type="caution">
    <text evidence="1">The sequence shown here is derived from an EMBL/GenBank/DDBJ whole genome shotgun (WGS) entry which is preliminary data.</text>
</comment>
<dbReference type="AlphaFoldDB" id="X1AWY7"/>
<sequence>MRDLVFEFGTGLVAIQVNNKELKFCQVQGGIYKYAPIEGLKLSVAGILKEFPDLRSKSKEVMRKIAIKRFKTHVKGLATEDDVQEYIKNDLAKHGYKLKYLRRAGFRRRKV</sequence>
<organism evidence="1">
    <name type="scientific">marine sediment metagenome</name>
    <dbReference type="NCBI Taxonomy" id="412755"/>
    <lineage>
        <taxon>unclassified sequences</taxon>
        <taxon>metagenomes</taxon>
        <taxon>ecological metagenomes</taxon>
    </lineage>
</organism>
<accession>X1AWY7</accession>
<protein>
    <submittedName>
        <fullName evidence="1">Uncharacterized protein</fullName>
    </submittedName>
</protein>
<gene>
    <name evidence="1" type="ORF">S01H4_24651</name>
</gene>
<reference evidence="1" key="1">
    <citation type="journal article" date="2014" name="Front. Microbiol.">
        <title>High frequency of phylogenetically diverse reductive dehalogenase-homologous genes in deep subseafloor sedimentary metagenomes.</title>
        <authorList>
            <person name="Kawai M."/>
            <person name="Futagami T."/>
            <person name="Toyoda A."/>
            <person name="Takaki Y."/>
            <person name="Nishi S."/>
            <person name="Hori S."/>
            <person name="Arai W."/>
            <person name="Tsubouchi T."/>
            <person name="Morono Y."/>
            <person name="Uchiyama I."/>
            <person name="Ito T."/>
            <person name="Fujiyama A."/>
            <person name="Inagaki F."/>
            <person name="Takami H."/>
        </authorList>
    </citation>
    <scope>NUCLEOTIDE SEQUENCE</scope>
    <source>
        <strain evidence="1">Expedition CK06-06</strain>
    </source>
</reference>
<name>X1AWY7_9ZZZZ</name>
<evidence type="ECO:0000313" key="1">
    <source>
        <dbReference type="EMBL" id="GAG87280.1"/>
    </source>
</evidence>
<dbReference type="EMBL" id="BART01011611">
    <property type="protein sequence ID" value="GAG87280.1"/>
    <property type="molecule type" value="Genomic_DNA"/>
</dbReference>
<proteinExistence type="predicted"/>